<dbReference type="Proteomes" id="UP000294834">
    <property type="component" value="Unassembled WGS sequence"/>
</dbReference>
<organism evidence="1 2">
    <name type="scientific">Phocaeicola dorei</name>
    <dbReference type="NCBI Taxonomy" id="357276"/>
    <lineage>
        <taxon>Bacteria</taxon>
        <taxon>Pseudomonadati</taxon>
        <taxon>Bacteroidota</taxon>
        <taxon>Bacteroidia</taxon>
        <taxon>Bacteroidales</taxon>
        <taxon>Bacteroidaceae</taxon>
        <taxon>Phocaeicola</taxon>
    </lineage>
</organism>
<protein>
    <submittedName>
        <fullName evidence="1">Uncharacterized protein</fullName>
    </submittedName>
</protein>
<comment type="caution">
    <text evidence="1">The sequence shown here is derived from an EMBL/GenBank/DDBJ whole genome shotgun (WGS) entry which is preliminary data.</text>
</comment>
<dbReference type="EMBL" id="SLTX01000002">
    <property type="protein sequence ID" value="TDB04168.1"/>
    <property type="molecule type" value="Genomic_DNA"/>
</dbReference>
<gene>
    <name evidence="1" type="ORF">E1J06_23095</name>
</gene>
<dbReference type="AlphaFoldDB" id="A0AAX2QYL0"/>
<proteinExistence type="predicted"/>
<evidence type="ECO:0000313" key="1">
    <source>
        <dbReference type="EMBL" id="TDB04168.1"/>
    </source>
</evidence>
<accession>A0AAX2QYL0</accession>
<evidence type="ECO:0000313" key="2">
    <source>
        <dbReference type="Proteomes" id="UP000294834"/>
    </source>
</evidence>
<sequence length="136" mass="14992">MPIANLESKGLLKKGVLSPILVCNKDSVQEVCVVRLASSSSAYIGMILYVYWGGHTGLFFINSKTGNSYIIRKVNGSIISEIEFKRKNDHLFVRSKTNTASFRVSALFLDTTGVDLSLSMNIVDENLDDAESLEIL</sequence>
<name>A0AAX2QYL0_9BACT</name>
<reference evidence="1 2" key="1">
    <citation type="journal article" date="2019" name="Nat. Microbiol.">
        <title>Genomic variation and strain-specific functional adaptation in the human gut microbiome during early life.</title>
        <authorList>
            <person name="Vatanen T."/>
            <person name="Plichta D.R."/>
            <person name="Somani J."/>
            <person name="Munch P.C."/>
            <person name="Arthur T.D."/>
            <person name="Hall A.B."/>
            <person name="Rudolf S."/>
            <person name="Oakeley E.J."/>
            <person name="Ke X."/>
            <person name="Young R.A."/>
            <person name="Haiser H.J."/>
            <person name="Kolde R."/>
            <person name="Yassour M."/>
            <person name="Luopajarvi K."/>
            <person name="Siljander H."/>
            <person name="Virtanen S.M."/>
            <person name="Ilonen J."/>
            <person name="Uibo R."/>
            <person name="Tillmann V."/>
            <person name="Mokurov S."/>
            <person name="Dorshakova N."/>
            <person name="Porter J.A."/>
            <person name="McHardy A.C."/>
            <person name="Lahdesmaki H."/>
            <person name="Vlamakis H."/>
            <person name="Huttenhower C."/>
            <person name="Knip M."/>
            <person name="Xavier R.J."/>
        </authorList>
    </citation>
    <scope>NUCLEOTIDE SEQUENCE [LARGE SCALE GENOMIC DNA]</scope>
    <source>
        <strain evidence="1 2">RJX1052</strain>
    </source>
</reference>